<gene>
    <name evidence="2" type="ORF">Cni_G16065</name>
</gene>
<reference evidence="2 3" key="1">
    <citation type="submission" date="2023-10" db="EMBL/GenBank/DDBJ databases">
        <title>Chromosome-scale genome assembly provides insights into flower coloration mechanisms of Canna indica.</title>
        <authorList>
            <person name="Li C."/>
        </authorList>
    </citation>
    <scope>NUCLEOTIDE SEQUENCE [LARGE SCALE GENOMIC DNA]</scope>
    <source>
        <tissue evidence="2">Flower</tissue>
    </source>
</reference>
<organism evidence="2 3">
    <name type="scientific">Canna indica</name>
    <name type="common">Indian-shot</name>
    <dbReference type="NCBI Taxonomy" id="4628"/>
    <lineage>
        <taxon>Eukaryota</taxon>
        <taxon>Viridiplantae</taxon>
        <taxon>Streptophyta</taxon>
        <taxon>Embryophyta</taxon>
        <taxon>Tracheophyta</taxon>
        <taxon>Spermatophyta</taxon>
        <taxon>Magnoliopsida</taxon>
        <taxon>Liliopsida</taxon>
        <taxon>Zingiberales</taxon>
        <taxon>Cannaceae</taxon>
        <taxon>Canna</taxon>
    </lineage>
</organism>
<accession>A0AAQ3KH61</accession>
<dbReference type="PANTHER" id="PTHR45642">
    <property type="entry name" value="GDSL ESTERASE/LIPASE EXL3"/>
    <property type="match status" value="1"/>
</dbReference>
<name>A0AAQ3KH61_9LILI</name>
<dbReference type="Gene3D" id="3.40.50.1110">
    <property type="entry name" value="SGNH hydrolase"/>
    <property type="match status" value="1"/>
</dbReference>
<dbReference type="Proteomes" id="UP001327560">
    <property type="component" value="Chromosome 5"/>
</dbReference>
<dbReference type="InterPro" id="IPR036514">
    <property type="entry name" value="SGNH_hydro_sf"/>
</dbReference>
<keyword evidence="3" id="KW-1185">Reference proteome</keyword>
<protein>
    <submittedName>
        <fullName evidence="2">GDSL esterase/lipase EXL3-like</fullName>
    </submittedName>
</protein>
<dbReference type="AlphaFoldDB" id="A0AAQ3KH61"/>
<evidence type="ECO:0000256" key="1">
    <source>
        <dbReference type="ARBA" id="ARBA00008668"/>
    </source>
</evidence>
<proteinExistence type="inferred from homology"/>
<dbReference type="GO" id="GO:0016788">
    <property type="term" value="F:hydrolase activity, acting on ester bonds"/>
    <property type="evidence" value="ECO:0007669"/>
    <property type="project" value="InterPro"/>
</dbReference>
<comment type="similarity">
    <text evidence="1">Belongs to the 'GDSL' lipolytic enzyme family.</text>
</comment>
<evidence type="ECO:0000313" key="2">
    <source>
        <dbReference type="EMBL" id="WOL07325.1"/>
    </source>
</evidence>
<dbReference type="InterPro" id="IPR001087">
    <property type="entry name" value="GDSL"/>
</dbReference>
<sequence length="217" mass="23512">MFSFYLPSSSSRVAAASLGLFILLLLPITPQSSYLNRTAAVPAVIAFGDSIIDPGNNNAITTVVRCDFPPYGEDFAGHFPSGRFSNGKIPTDFIASKLGVKEFLPAYLGTQLRPEDLLTGVSFASGGSGFDPLTPKIVSVLSMADQMDLFKEYRERVRGVAGEERASSIFSDSLYVVCAGSDDLANNYFLLPHVRMKTYDFPAYANFLARSASSFVE</sequence>
<dbReference type="Pfam" id="PF00657">
    <property type="entry name" value="Lipase_GDSL"/>
    <property type="match status" value="1"/>
</dbReference>
<evidence type="ECO:0000313" key="3">
    <source>
        <dbReference type="Proteomes" id="UP001327560"/>
    </source>
</evidence>
<dbReference type="InterPro" id="IPR050592">
    <property type="entry name" value="GDSL_lipolytic_enzyme"/>
</dbReference>
<dbReference type="PANTHER" id="PTHR45642:SF110">
    <property type="entry name" value="OS02G0101400 PROTEIN"/>
    <property type="match status" value="1"/>
</dbReference>
<dbReference type="EMBL" id="CP136894">
    <property type="protein sequence ID" value="WOL07325.1"/>
    <property type="molecule type" value="Genomic_DNA"/>
</dbReference>